<dbReference type="PANTHER" id="PTHR42724">
    <property type="entry name" value="TETRAACYLDISACCHARIDE 4'-KINASE"/>
    <property type="match status" value="1"/>
</dbReference>
<dbReference type="PANTHER" id="PTHR42724:SF1">
    <property type="entry name" value="TETRAACYLDISACCHARIDE 4'-KINASE, MITOCHONDRIAL-RELATED"/>
    <property type="match status" value="1"/>
</dbReference>
<keyword evidence="10 13" id="KW-0067">ATP-binding</keyword>
<sequence length="343" mass="38589">MQTPKFWQENNGITILLKPLSYLYRFLSEKNKLKKLKAQKKLSVPVIVVGNINAGGTGKTPVTIALISELQQRGLNVGLISRGYGRKDESLIVSDEKVSPELLGDEPYLIHQKTDVPVAVANQRYDAGLALLSKYPDLDVIVSDDGLQHYALYRDFEIAVFGQQGIGNGYMIPAGPLRESVERLKYVDAIITIDDSFNFLLPYLKKCYKITQRLGVPYQLNNFKQTQQWENFSLISAIAGIAHPNNFFNALSLKGLKVSTYPFGDHHTYSATDFINMIEPILMTEKDAVKCTHILHNHDAWVVPLETILPSGFIELIIQHINLKKDIEKIDPKNFIGDSECLN</sequence>
<comment type="function">
    <text evidence="1 13">Transfers the gamma-phosphate of ATP to the 4'-position of a tetraacyldisaccharide 1-phosphate intermediate (termed DS-1-P) to form tetraacyldisaccharide 1,4'-bis-phosphate (lipid IVA).</text>
</comment>
<dbReference type="Proteomes" id="UP001500631">
    <property type="component" value="Unassembled WGS sequence"/>
</dbReference>
<evidence type="ECO:0000256" key="10">
    <source>
        <dbReference type="ARBA" id="ARBA00022840"/>
    </source>
</evidence>
<dbReference type="SUPFAM" id="SSF52540">
    <property type="entry name" value="P-loop containing nucleoside triphosphate hydrolases"/>
    <property type="match status" value="1"/>
</dbReference>
<evidence type="ECO:0000256" key="4">
    <source>
        <dbReference type="ARBA" id="ARBA00016436"/>
    </source>
</evidence>
<reference evidence="15" key="1">
    <citation type="journal article" date="2019" name="Int. J. Syst. Evol. Microbiol.">
        <title>The Global Catalogue of Microorganisms (GCM) 10K type strain sequencing project: providing services to taxonomists for standard genome sequencing and annotation.</title>
        <authorList>
            <consortium name="The Broad Institute Genomics Platform"/>
            <consortium name="The Broad Institute Genome Sequencing Center for Infectious Disease"/>
            <person name="Wu L."/>
            <person name="Ma J."/>
        </authorList>
    </citation>
    <scope>NUCLEOTIDE SEQUENCE [LARGE SCALE GENOMIC DNA]</scope>
    <source>
        <strain evidence="15">JCM 18424</strain>
    </source>
</reference>
<keyword evidence="9 13" id="KW-0418">Kinase</keyword>
<keyword evidence="6 13" id="KW-0441">Lipid A biosynthesis</keyword>
<evidence type="ECO:0000256" key="12">
    <source>
        <dbReference type="ARBA" id="ARBA00029757"/>
    </source>
</evidence>
<accession>A0ABP9MKM3</accession>
<keyword evidence="11 13" id="KW-0443">Lipid metabolism</keyword>
<dbReference type="Pfam" id="PF02606">
    <property type="entry name" value="LpxK"/>
    <property type="match status" value="1"/>
</dbReference>
<gene>
    <name evidence="13 14" type="primary">lpxK</name>
    <name evidence="14" type="ORF">GCM10023338_10130</name>
</gene>
<evidence type="ECO:0000256" key="13">
    <source>
        <dbReference type="HAMAP-Rule" id="MF_00409"/>
    </source>
</evidence>
<keyword evidence="7 13" id="KW-0808">Transferase</keyword>
<dbReference type="EC" id="2.7.1.130" evidence="3 13"/>
<keyword evidence="15" id="KW-1185">Reference proteome</keyword>
<dbReference type="HAMAP" id="MF_00409">
    <property type="entry name" value="LpxK"/>
    <property type="match status" value="1"/>
</dbReference>
<organism evidence="14 15">
    <name type="scientific">Wohlfahrtiimonas larvae</name>
    <dbReference type="NCBI Taxonomy" id="1157986"/>
    <lineage>
        <taxon>Bacteria</taxon>
        <taxon>Pseudomonadati</taxon>
        <taxon>Pseudomonadota</taxon>
        <taxon>Gammaproteobacteria</taxon>
        <taxon>Cardiobacteriales</taxon>
        <taxon>Ignatzschineriaceae</taxon>
        <taxon>Wohlfahrtiimonas</taxon>
    </lineage>
</organism>
<evidence type="ECO:0000256" key="2">
    <source>
        <dbReference type="ARBA" id="ARBA00004870"/>
    </source>
</evidence>
<evidence type="ECO:0000256" key="3">
    <source>
        <dbReference type="ARBA" id="ARBA00012071"/>
    </source>
</evidence>
<keyword evidence="5 13" id="KW-0444">Lipid biosynthesis</keyword>
<evidence type="ECO:0000256" key="6">
    <source>
        <dbReference type="ARBA" id="ARBA00022556"/>
    </source>
</evidence>
<feature type="binding site" evidence="13">
    <location>
        <begin position="53"/>
        <end position="60"/>
    </location>
    <ligand>
        <name>ATP</name>
        <dbReference type="ChEBI" id="CHEBI:30616"/>
    </ligand>
</feature>
<comment type="similarity">
    <text evidence="13">Belongs to the LpxK family.</text>
</comment>
<proteinExistence type="inferred from homology"/>
<dbReference type="InterPro" id="IPR003758">
    <property type="entry name" value="LpxK"/>
</dbReference>
<dbReference type="InterPro" id="IPR027417">
    <property type="entry name" value="P-loop_NTPase"/>
</dbReference>
<comment type="pathway">
    <text evidence="2 13">Glycolipid biosynthesis; lipid IV(A) biosynthesis; lipid IV(A) from (3R)-3-hydroxytetradecanoyl-[acyl-carrier-protein] and UDP-N-acetyl-alpha-D-glucosamine: step 6/6.</text>
</comment>
<name>A0ABP9MKM3_9GAMM</name>
<evidence type="ECO:0000256" key="8">
    <source>
        <dbReference type="ARBA" id="ARBA00022741"/>
    </source>
</evidence>
<keyword evidence="8 13" id="KW-0547">Nucleotide-binding</keyword>
<comment type="caution">
    <text evidence="14">The sequence shown here is derived from an EMBL/GenBank/DDBJ whole genome shotgun (WGS) entry which is preliminary data.</text>
</comment>
<evidence type="ECO:0000256" key="11">
    <source>
        <dbReference type="ARBA" id="ARBA00023098"/>
    </source>
</evidence>
<evidence type="ECO:0000313" key="14">
    <source>
        <dbReference type="EMBL" id="GAA5098082.1"/>
    </source>
</evidence>
<evidence type="ECO:0000256" key="5">
    <source>
        <dbReference type="ARBA" id="ARBA00022516"/>
    </source>
</evidence>
<evidence type="ECO:0000256" key="1">
    <source>
        <dbReference type="ARBA" id="ARBA00002274"/>
    </source>
</evidence>
<evidence type="ECO:0000256" key="7">
    <source>
        <dbReference type="ARBA" id="ARBA00022679"/>
    </source>
</evidence>
<evidence type="ECO:0000256" key="9">
    <source>
        <dbReference type="ARBA" id="ARBA00022777"/>
    </source>
</evidence>
<dbReference type="RefSeq" id="WP_077925174.1">
    <property type="nucleotide sequence ID" value="NZ_BAABKE010000003.1"/>
</dbReference>
<dbReference type="NCBIfam" id="TIGR00682">
    <property type="entry name" value="lpxK"/>
    <property type="match status" value="1"/>
</dbReference>
<evidence type="ECO:0000313" key="15">
    <source>
        <dbReference type="Proteomes" id="UP001500631"/>
    </source>
</evidence>
<comment type="catalytic activity">
    <reaction evidence="13">
        <text>a lipid A disaccharide + ATP = a lipid IVA + ADP + H(+)</text>
        <dbReference type="Rhea" id="RHEA:67840"/>
        <dbReference type="ChEBI" id="CHEBI:15378"/>
        <dbReference type="ChEBI" id="CHEBI:30616"/>
        <dbReference type="ChEBI" id="CHEBI:176343"/>
        <dbReference type="ChEBI" id="CHEBI:176425"/>
        <dbReference type="ChEBI" id="CHEBI:456216"/>
        <dbReference type="EC" id="2.7.1.130"/>
    </reaction>
</comment>
<dbReference type="EMBL" id="BAABKE010000003">
    <property type="protein sequence ID" value="GAA5098082.1"/>
    <property type="molecule type" value="Genomic_DNA"/>
</dbReference>
<protein>
    <recommendedName>
        <fullName evidence="4 13">Tetraacyldisaccharide 4'-kinase</fullName>
        <ecNumber evidence="3 13">2.7.1.130</ecNumber>
    </recommendedName>
    <alternativeName>
        <fullName evidence="12 13">Lipid A 4'-kinase</fullName>
    </alternativeName>
</protein>